<dbReference type="SUPFAM" id="SSF54001">
    <property type="entry name" value="Cysteine proteinases"/>
    <property type="match status" value="1"/>
</dbReference>
<name>A0ABT0MA81_9BACL</name>
<comment type="caution">
    <text evidence="6">The sequence shown here is derived from an EMBL/GenBank/DDBJ whole genome shotgun (WGS) entry which is preliminary data.</text>
</comment>
<keyword evidence="7" id="KW-1185">Reference proteome</keyword>
<evidence type="ECO:0000313" key="6">
    <source>
        <dbReference type="EMBL" id="MCL1631762.1"/>
    </source>
</evidence>
<protein>
    <submittedName>
        <fullName evidence="6">C40 family peptidase</fullName>
    </submittedName>
</protein>
<comment type="similarity">
    <text evidence="1">Belongs to the peptidase C40 family.</text>
</comment>
<evidence type="ECO:0000256" key="3">
    <source>
        <dbReference type="ARBA" id="ARBA00022801"/>
    </source>
</evidence>
<dbReference type="Pfam" id="PF00877">
    <property type="entry name" value="NLPC_P60"/>
    <property type="match status" value="1"/>
</dbReference>
<evidence type="ECO:0000313" key="7">
    <source>
        <dbReference type="Proteomes" id="UP001203004"/>
    </source>
</evidence>
<dbReference type="InterPro" id="IPR038765">
    <property type="entry name" value="Papain-like_cys_pep_sf"/>
</dbReference>
<dbReference type="InterPro" id="IPR000064">
    <property type="entry name" value="NLP_P60_dom"/>
</dbReference>
<dbReference type="InterPro" id="IPR057812">
    <property type="entry name" value="SH3_YKFC_2nd"/>
</dbReference>
<dbReference type="PANTHER" id="PTHR47053">
    <property type="entry name" value="MUREIN DD-ENDOPEPTIDASE MEPH-RELATED"/>
    <property type="match status" value="1"/>
</dbReference>
<dbReference type="RefSeq" id="WP_249100391.1">
    <property type="nucleotide sequence ID" value="NZ_JAMAST010000006.1"/>
</dbReference>
<dbReference type="EMBL" id="JAMAST010000006">
    <property type="protein sequence ID" value="MCL1631762.1"/>
    <property type="molecule type" value="Genomic_DNA"/>
</dbReference>
<dbReference type="Pfam" id="PF23795">
    <property type="entry name" value="SH3_YKFC_2nd"/>
    <property type="match status" value="1"/>
</dbReference>
<evidence type="ECO:0000256" key="1">
    <source>
        <dbReference type="ARBA" id="ARBA00007074"/>
    </source>
</evidence>
<accession>A0ABT0MA81</accession>
<gene>
    <name evidence="6" type="ORF">M3N64_07345</name>
</gene>
<evidence type="ECO:0000256" key="4">
    <source>
        <dbReference type="ARBA" id="ARBA00022807"/>
    </source>
</evidence>
<reference evidence="6 7" key="1">
    <citation type="submission" date="2022-05" db="EMBL/GenBank/DDBJ databases">
        <title>Sporolactobacillus sp nov CPB3-1, isolated from tree bark (Mangifera indica L.).</title>
        <authorList>
            <person name="Phuengjayaem S."/>
            <person name="Tanasupawat S."/>
        </authorList>
    </citation>
    <scope>NUCLEOTIDE SEQUENCE [LARGE SCALE GENOMIC DNA]</scope>
    <source>
        <strain evidence="6 7">CPB3-1</strain>
    </source>
</reference>
<keyword evidence="3" id="KW-0378">Hydrolase</keyword>
<dbReference type="PANTHER" id="PTHR47053:SF3">
    <property type="entry name" value="GAMMA-D-GLUTAMYL-L-LYSINE DIPEPTIDYL-PEPTIDASE"/>
    <property type="match status" value="1"/>
</dbReference>
<sequence>MKKYRISVPVATIWTDPSLVRPVDKAAIDAKSGMTVWLNNMTRQQTIELCKAKRVQTQALFGDEVIIDEIKDEWAKVYVPNQSSSKDRRGYPGWIPAGQLIKSDLPAAEPVIVQSRTAAFYDLNRRKVFELSFGTVLPLIDEIPFDEVKVDSPLGPGILLKKDVILPDEQHLHTGTEIVRNAERFLELPYLWSGTSAYGYDCSGFTYSMLRVGGYFIPRDADEQSLLGLSIDPAEAAPGDLLFFAYEKGKGYVHHVGIYYDEGRFIHSPTPGAIVSITEIKGSKYEEELCAVRRYWRA</sequence>
<dbReference type="PROSITE" id="PS51935">
    <property type="entry name" value="NLPC_P60"/>
    <property type="match status" value="1"/>
</dbReference>
<keyword evidence="2" id="KW-0645">Protease</keyword>
<evidence type="ECO:0000256" key="2">
    <source>
        <dbReference type="ARBA" id="ARBA00022670"/>
    </source>
</evidence>
<keyword evidence="4" id="KW-0788">Thiol protease</keyword>
<evidence type="ECO:0000259" key="5">
    <source>
        <dbReference type="PROSITE" id="PS51935"/>
    </source>
</evidence>
<dbReference type="InterPro" id="IPR051202">
    <property type="entry name" value="Peptidase_C40"/>
</dbReference>
<dbReference type="Gene3D" id="3.90.1720.10">
    <property type="entry name" value="endopeptidase domain like (from Nostoc punctiforme)"/>
    <property type="match status" value="1"/>
</dbReference>
<dbReference type="Proteomes" id="UP001203004">
    <property type="component" value="Unassembled WGS sequence"/>
</dbReference>
<proteinExistence type="inferred from homology"/>
<organism evidence="6 7">
    <name type="scientific">Sporolactobacillus mangiferae</name>
    <dbReference type="NCBI Taxonomy" id="2940498"/>
    <lineage>
        <taxon>Bacteria</taxon>
        <taxon>Bacillati</taxon>
        <taxon>Bacillota</taxon>
        <taxon>Bacilli</taxon>
        <taxon>Bacillales</taxon>
        <taxon>Sporolactobacillaceae</taxon>
        <taxon>Sporolactobacillus</taxon>
    </lineage>
</organism>
<feature type="domain" description="NlpC/P60" evidence="5">
    <location>
        <begin position="172"/>
        <end position="298"/>
    </location>
</feature>